<sequence>VLFITDLRLSHCLAHARCGLRLGIAIEIDPEGLHLKFSWALLLNLIYSDYTTAFPWQDSGQEKFRRIRVFDL</sequence>
<gene>
    <name evidence="1" type="ORF">METZ01_LOCUS442214</name>
</gene>
<organism evidence="1">
    <name type="scientific">marine metagenome</name>
    <dbReference type="NCBI Taxonomy" id="408172"/>
    <lineage>
        <taxon>unclassified sequences</taxon>
        <taxon>metagenomes</taxon>
        <taxon>ecological metagenomes</taxon>
    </lineage>
</organism>
<accession>A0A382Z227</accession>
<dbReference type="EMBL" id="UINC01180258">
    <property type="protein sequence ID" value="SVD89360.1"/>
    <property type="molecule type" value="Genomic_DNA"/>
</dbReference>
<evidence type="ECO:0000313" key="1">
    <source>
        <dbReference type="EMBL" id="SVD89360.1"/>
    </source>
</evidence>
<dbReference type="AlphaFoldDB" id="A0A382Z227"/>
<proteinExistence type="predicted"/>
<protein>
    <submittedName>
        <fullName evidence="1">Uncharacterized protein</fullName>
    </submittedName>
</protein>
<name>A0A382Z227_9ZZZZ</name>
<feature type="non-terminal residue" evidence="1">
    <location>
        <position position="1"/>
    </location>
</feature>
<reference evidence="1" key="1">
    <citation type="submission" date="2018-05" db="EMBL/GenBank/DDBJ databases">
        <authorList>
            <person name="Lanie J.A."/>
            <person name="Ng W.-L."/>
            <person name="Kazmierczak K.M."/>
            <person name="Andrzejewski T.M."/>
            <person name="Davidsen T.M."/>
            <person name="Wayne K.J."/>
            <person name="Tettelin H."/>
            <person name="Glass J.I."/>
            <person name="Rusch D."/>
            <person name="Podicherti R."/>
            <person name="Tsui H.-C.T."/>
            <person name="Winkler M.E."/>
        </authorList>
    </citation>
    <scope>NUCLEOTIDE SEQUENCE</scope>
</reference>